<proteinExistence type="predicted"/>
<organism evidence="1 2">
    <name type="scientific">Nannocystis exedens</name>
    <dbReference type="NCBI Taxonomy" id="54"/>
    <lineage>
        <taxon>Bacteria</taxon>
        <taxon>Pseudomonadati</taxon>
        <taxon>Myxococcota</taxon>
        <taxon>Polyangia</taxon>
        <taxon>Nannocystales</taxon>
        <taxon>Nannocystaceae</taxon>
        <taxon>Nannocystis</taxon>
    </lineage>
</organism>
<sequence>MIAADPTPVRCCDVVCRDLALDNVLVYGVHSREARVVARAAAEALLAARRFRPLAEHIDLAARGCPAEQAASIRSGLLALAGAGMFVSLADLRRVCVPDDDPPPIDLVAIPSADRPAAAERAVASLIADGRRFARDRELVVADGSADPAVRADYRARLAGLARAHAARLVYIGEDERREFIARLAARGHDPALVAFALADPERTGMAYGTGRNALLLRAVGRRFVCLDDDVIARPVRPPDPLPGLDLFTGEGEGYDNYQPQDIWFYPDRAAAHAAACWSDDEALAGHADMLGRSLPALLAAVPAGAPIELDDCLDRAILRRLRAGQGRVRVTFQGLLGDLGWYAPTWCLLFDRANRERLLASEDTYRRALTSTRQALRLVRRATVGDGRYCQGAILGLDHRDLLPPFFPVGRYEDGVFRTTLRALDETALFGHVPSALVHEPVQERAWLPGDVWRPGGWARLGEIVVQCVRAAASPTTTAALGAHLRELGRLAPAEFRAFVALRLWRQKELYARHLERLLARHGGGPPYWADDVRRHLGALAERAATREYPAPRDLMGERGDPDLALARAQRLIARFGELLVAWPDLLRTAAELADAGHPLGAPLA</sequence>
<gene>
    <name evidence="1" type="ORF">SAMN02745121_06142</name>
</gene>
<dbReference type="OrthoDB" id="5712323at2"/>
<evidence type="ECO:0000313" key="1">
    <source>
        <dbReference type="EMBL" id="SFE93998.1"/>
    </source>
</evidence>
<dbReference type="AlphaFoldDB" id="A0A1I2ENH0"/>
<accession>A0A1I2ENH0</accession>
<dbReference type="Proteomes" id="UP000199400">
    <property type="component" value="Unassembled WGS sequence"/>
</dbReference>
<keyword evidence="2" id="KW-1185">Reference proteome</keyword>
<name>A0A1I2ENH0_9BACT</name>
<evidence type="ECO:0000313" key="2">
    <source>
        <dbReference type="Proteomes" id="UP000199400"/>
    </source>
</evidence>
<protein>
    <submittedName>
        <fullName evidence="1">Uncharacterized protein</fullName>
    </submittedName>
</protein>
<reference evidence="2" key="1">
    <citation type="submission" date="2016-10" db="EMBL/GenBank/DDBJ databases">
        <authorList>
            <person name="Varghese N."/>
            <person name="Submissions S."/>
        </authorList>
    </citation>
    <scope>NUCLEOTIDE SEQUENCE [LARGE SCALE GENOMIC DNA]</scope>
    <source>
        <strain evidence="2">ATCC 25963</strain>
    </source>
</reference>
<dbReference type="RefSeq" id="WP_096331740.1">
    <property type="nucleotide sequence ID" value="NZ_FOMX01000023.1"/>
</dbReference>
<dbReference type="EMBL" id="FOMX01000023">
    <property type="protein sequence ID" value="SFE93998.1"/>
    <property type="molecule type" value="Genomic_DNA"/>
</dbReference>